<sequence length="126" mass="13342">MICDASLFFRQTRSQDVLMTGGTVIGRCSRRSTTRHGSASGMGPYVRPSTTVIAADHNTPVKSHTSVSATLISIGKQRCMTAVTAEALLPGQYVNISSVARERKGADGLAAAEHARLYLSSALMSN</sequence>
<name>A0A914XA27_9BILA</name>
<accession>A0A914XA27</accession>
<dbReference type="AlphaFoldDB" id="A0A914XA27"/>
<proteinExistence type="predicted"/>
<dbReference type="WBParaSite" id="PSAMB.scaffold705size43410.g8267.t1">
    <property type="protein sequence ID" value="PSAMB.scaffold705size43410.g8267.t1"/>
    <property type="gene ID" value="PSAMB.scaffold705size43410.g8267"/>
</dbReference>
<keyword evidence="1" id="KW-1185">Reference proteome</keyword>
<evidence type="ECO:0000313" key="2">
    <source>
        <dbReference type="WBParaSite" id="PSAMB.scaffold705size43410.g8267.t1"/>
    </source>
</evidence>
<evidence type="ECO:0000313" key="1">
    <source>
        <dbReference type="Proteomes" id="UP000887566"/>
    </source>
</evidence>
<reference evidence="2" key="1">
    <citation type="submission" date="2022-11" db="UniProtKB">
        <authorList>
            <consortium name="WormBaseParasite"/>
        </authorList>
    </citation>
    <scope>IDENTIFICATION</scope>
</reference>
<dbReference type="Proteomes" id="UP000887566">
    <property type="component" value="Unplaced"/>
</dbReference>
<organism evidence="1 2">
    <name type="scientific">Plectus sambesii</name>
    <dbReference type="NCBI Taxonomy" id="2011161"/>
    <lineage>
        <taxon>Eukaryota</taxon>
        <taxon>Metazoa</taxon>
        <taxon>Ecdysozoa</taxon>
        <taxon>Nematoda</taxon>
        <taxon>Chromadorea</taxon>
        <taxon>Plectida</taxon>
        <taxon>Plectina</taxon>
        <taxon>Plectoidea</taxon>
        <taxon>Plectidae</taxon>
        <taxon>Plectus</taxon>
    </lineage>
</organism>
<protein>
    <submittedName>
        <fullName evidence="2">Uncharacterized protein</fullName>
    </submittedName>
</protein>